<keyword evidence="3 5" id="KW-0808">Transferase</keyword>
<gene>
    <name evidence="5" type="primary">fmt</name>
    <name evidence="8" type="ORF">A3J47_02435</name>
</gene>
<organism evidence="8 9">
    <name type="scientific">Candidatus Yanofskybacteria bacterium RIFCSPHIGHO2_02_FULL_43_22</name>
    <dbReference type="NCBI Taxonomy" id="1802681"/>
    <lineage>
        <taxon>Bacteria</taxon>
        <taxon>Candidatus Yanofskyibacteriota</taxon>
    </lineage>
</organism>
<dbReference type="CDD" id="cd08646">
    <property type="entry name" value="FMT_core_Met-tRNA-FMT_N"/>
    <property type="match status" value="1"/>
</dbReference>
<dbReference type="InterPro" id="IPR041711">
    <property type="entry name" value="Met-tRNA-FMT_N"/>
</dbReference>
<dbReference type="NCBIfam" id="TIGR00460">
    <property type="entry name" value="fmt"/>
    <property type="match status" value="1"/>
</dbReference>
<dbReference type="Gene3D" id="3.40.50.12230">
    <property type="match status" value="1"/>
</dbReference>
<dbReference type="GO" id="GO:0005829">
    <property type="term" value="C:cytosol"/>
    <property type="evidence" value="ECO:0007669"/>
    <property type="project" value="TreeGrafter"/>
</dbReference>
<keyword evidence="4 5" id="KW-0648">Protein biosynthesis</keyword>
<feature type="domain" description="Formyl transferase N-terminal" evidence="6">
    <location>
        <begin position="9"/>
        <end position="188"/>
    </location>
</feature>
<proteinExistence type="inferred from homology"/>
<name>A0A1F8FL24_9BACT</name>
<sequence length="293" mass="33162">MQNDNSKFKIIFFGTSDFAIPALETLAKDNYDVVAVVTKPDKPAGRKQVLSPSPVKKFAIEKHILVLEPNNLRGDEEVFAAFKLLSPDVCVVAAYGKIIPKRYLGVPKYGFINIHPSLLPKYRGPSPIQTAILSGEKETGVTILVVDEEMDHGPILKSEKWKVKNGKYYKELEKELAELGAKLLIETLPKYINGEIKQAPQDHSRATFTKMFSREDGRVDWSKSTQEIYNRIRALNPEPGTWTLWKGKVLNIKKARLADGKLEIETLQLEGKRETPFREFLNGHPDFDISQLE</sequence>
<comment type="function">
    <text evidence="5">Attaches a formyl group to the free amino group of methionyl-tRNA(fMet). The formyl group appears to play a dual role in the initiator identity of N-formylmethionyl-tRNA by promoting its recognition by IF2 and preventing the misappropriation of this tRNA by the elongation apparatus.</text>
</comment>
<dbReference type="HAMAP" id="MF_00182">
    <property type="entry name" value="Formyl_trans"/>
    <property type="match status" value="1"/>
</dbReference>
<dbReference type="InterPro" id="IPR002376">
    <property type="entry name" value="Formyl_transf_N"/>
</dbReference>
<evidence type="ECO:0000256" key="4">
    <source>
        <dbReference type="ARBA" id="ARBA00022917"/>
    </source>
</evidence>
<dbReference type="SUPFAM" id="SSF53328">
    <property type="entry name" value="Formyltransferase"/>
    <property type="match status" value="1"/>
</dbReference>
<feature type="domain" description="Formyl transferase C-terminal" evidence="7">
    <location>
        <begin position="213"/>
        <end position="259"/>
    </location>
</feature>
<evidence type="ECO:0000256" key="3">
    <source>
        <dbReference type="ARBA" id="ARBA00022679"/>
    </source>
</evidence>
<dbReference type="InterPro" id="IPR001555">
    <property type="entry name" value="GART_AS"/>
</dbReference>
<dbReference type="EC" id="2.1.2.9" evidence="2 5"/>
<dbReference type="AlphaFoldDB" id="A0A1F8FL24"/>
<feature type="binding site" evidence="5">
    <location>
        <begin position="117"/>
        <end position="120"/>
    </location>
    <ligand>
        <name>(6S)-5,6,7,8-tetrahydrofolate</name>
        <dbReference type="ChEBI" id="CHEBI:57453"/>
    </ligand>
</feature>
<evidence type="ECO:0000313" key="9">
    <source>
        <dbReference type="Proteomes" id="UP000176581"/>
    </source>
</evidence>
<evidence type="ECO:0000256" key="2">
    <source>
        <dbReference type="ARBA" id="ARBA00012261"/>
    </source>
</evidence>
<dbReference type="PROSITE" id="PS00373">
    <property type="entry name" value="GART"/>
    <property type="match status" value="1"/>
</dbReference>
<dbReference type="SUPFAM" id="SSF50486">
    <property type="entry name" value="FMT C-terminal domain-like"/>
    <property type="match status" value="1"/>
</dbReference>
<dbReference type="InterPro" id="IPR036477">
    <property type="entry name" value="Formyl_transf_N_sf"/>
</dbReference>
<dbReference type="Pfam" id="PF02911">
    <property type="entry name" value="Formyl_trans_C"/>
    <property type="match status" value="1"/>
</dbReference>
<comment type="similarity">
    <text evidence="1 5">Belongs to the Fmt family.</text>
</comment>
<comment type="caution">
    <text evidence="8">The sequence shown here is derived from an EMBL/GenBank/DDBJ whole genome shotgun (WGS) entry which is preliminary data.</text>
</comment>
<reference evidence="8 9" key="1">
    <citation type="journal article" date="2016" name="Nat. Commun.">
        <title>Thousands of microbial genomes shed light on interconnected biogeochemical processes in an aquifer system.</title>
        <authorList>
            <person name="Anantharaman K."/>
            <person name="Brown C.T."/>
            <person name="Hug L.A."/>
            <person name="Sharon I."/>
            <person name="Castelle C.J."/>
            <person name="Probst A.J."/>
            <person name="Thomas B.C."/>
            <person name="Singh A."/>
            <person name="Wilkins M.J."/>
            <person name="Karaoz U."/>
            <person name="Brodie E.L."/>
            <person name="Williams K.H."/>
            <person name="Hubbard S.S."/>
            <person name="Banfield J.F."/>
        </authorList>
    </citation>
    <scope>NUCLEOTIDE SEQUENCE [LARGE SCALE GENOMIC DNA]</scope>
</reference>
<evidence type="ECO:0000256" key="5">
    <source>
        <dbReference type="HAMAP-Rule" id="MF_00182"/>
    </source>
</evidence>
<evidence type="ECO:0000313" key="8">
    <source>
        <dbReference type="EMBL" id="OGN13711.1"/>
    </source>
</evidence>
<protein>
    <recommendedName>
        <fullName evidence="2 5">Methionyl-tRNA formyltransferase</fullName>
        <ecNumber evidence="2 5">2.1.2.9</ecNumber>
    </recommendedName>
</protein>
<dbReference type="GO" id="GO:0004479">
    <property type="term" value="F:methionyl-tRNA formyltransferase activity"/>
    <property type="evidence" value="ECO:0007669"/>
    <property type="project" value="UniProtKB-UniRule"/>
</dbReference>
<dbReference type="PANTHER" id="PTHR11138">
    <property type="entry name" value="METHIONYL-TRNA FORMYLTRANSFERASE"/>
    <property type="match status" value="1"/>
</dbReference>
<dbReference type="InterPro" id="IPR044135">
    <property type="entry name" value="Met-tRNA-FMT_C"/>
</dbReference>
<evidence type="ECO:0000256" key="1">
    <source>
        <dbReference type="ARBA" id="ARBA00010699"/>
    </source>
</evidence>
<comment type="catalytic activity">
    <reaction evidence="5">
        <text>L-methionyl-tRNA(fMet) + (6R)-10-formyltetrahydrofolate = N-formyl-L-methionyl-tRNA(fMet) + (6S)-5,6,7,8-tetrahydrofolate + H(+)</text>
        <dbReference type="Rhea" id="RHEA:24380"/>
        <dbReference type="Rhea" id="RHEA-COMP:9952"/>
        <dbReference type="Rhea" id="RHEA-COMP:9953"/>
        <dbReference type="ChEBI" id="CHEBI:15378"/>
        <dbReference type="ChEBI" id="CHEBI:57453"/>
        <dbReference type="ChEBI" id="CHEBI:78530"/>
        <dbReference type="ChEBI" id="CHEBI:78844"/>
        <dbReference type="ChEBI" id="CHEBI:195366"/>
        <dbReference type="EC" id="2.1.2.9"/>
    </reaction>
</comment>
<dbReference type="Proteomes" id="UP000176581">
    <property type="component" value="Unassembled WGS sequence"/>
</dbReference>
<evidence type="ECO:0000259" key="7">
    <source>
        <dbReference type="Pfam" id="PF02911"/>
    </source>
</evidence>
<dbReference type="EMBL" id="MGJV01000037">
    <property type="protein sequence ID" value="OGN13711.1"/>
    <property type="molecule type" value="Genomic_DNA"/>
</dbReference>
<evidence type="ECO:0000259" key="6">
    <source>
        <dbReference type="Pfam" id="PF00551"/>
    </source>
</evidence>
<dbReference type="InterPro" id="IPR011034">
    <property type="entry name" value="Formyl_transferase-like_C_sf"/>
</dbReference>
<dbReference type="Pfam" id="PF00551">
    <property type="entry name" value="Formyl_trans_N"/>
    <property type="match status" value="1"/>
</dbReference>
<dbReference type="CDD" id="cd08704">
    <property type="entry name" value="Met_tRNA_FMT_C"/>
    <property type="match status" value="1"/>
</dbReference>
<accession>A0A1F8FL24</accession>
<dbReference type="PANTHER" id="PTHR11138:SF5">
    <property type="entry name" value="METHIONYL-TRNA FORMYLTRANSFERASE, MITOCHONDRIAL"/>
    <property type="match status" value="1"/>
</dbReference>
<dbReference type="InterPro" id="IPR005794">
    <property type="entry name" value="Fmt"/>
</dbReference>
<dbReference type="InterPro" id="IPR005793">
    <property type="entry name" value="Formyl_trans_C"/>
</dbReference>